<evidence type="ECO:0000256" key="1">
    <source>
        <dbReference type="SAM" id="Phobius"/>
    </source>
</evidence>
<dbReference type="AlphaFoldDB" id="A0A426WZB3"/>
<dbReference type="Proteomes" id="UP000287651">
    <property type="component" value="Unassembled WGS sequence"/>
</dbReference>
<name>A0A426WZB3_ENSVE</name>
<dbReference type="EMBL" id="AMZH03031464">
    <property type="protein sequence ID" value="RRT32563.1"/>
    <property type="molecule type" value="Genomic_DNA"/>
</dbReference>
<accession>A0A426WZB3</accession>
<feature type="transmembrane region" description="Helical" evidence="1">
    <location>
        <begin position="12"/>
        <end position="32"/>
    </location>
</feature>
<proteinExistence type="predicted"/>
<evidence type="ECO:0000313" key="3">
    <source>
        <dbReference type="Proteomes" id="UP000287651"/>
    </source>
</evidence>
<organism evidence="2 3">
    <name type="scientific">Ensete ventricosum</name>
    <name type="common">Abyssinian banana</name>
    <name type="synonym">Musa ensete</name>
    <dbReference type="NCBI Taxonomy" id="4639"/>
    <lineage>
        <taxon>Eukaryota</taxon>
        <taxon>Viridiplantae</taxon>
        <taxon>Streptophyta</taxon>
        <taxon>Embryophyta</taxon>
        <taxon>Tracheophyta</taxon>
        <taxon>Spermatophyta</taxon>
        <taxon>Magnoliopsida</taxon>
        <taxon>Liliopsida</taxon>
        <taxon>Zingiberales</taxon>
        <taxon>Musaceae</taxon>
        <taxon>Ensete</taxon>
    </lineage>
</organism>
<sequence>MPTLGYKPCSTLLSLIMKFMTGVLCNCLIRIGSFASPVSMPFLAIGLCPQASKYDLKKESRKGVRMFGLIPELGESEYRFGLGSVTEGEFSLTEVKDVVGGLSQLIVQRECLVSRLVREVLPARGSV</sequence>
<keyword evidence="1" id="KW-1133">Transmembrane helix</keyword>
<keyword evidence="1" id="KW-0812">Transmembrane</keyword>
<evidence type="ECO:0000313" key="2">
    <source>
        <dbReference type="EMBL" id="RRT32563.1"/>
    </source>
</evidence>
<gene>
    <name evidence="2" type="ORF">B296_00037118</name>
</gene>
<protein>
    <submittedName>
        <fullName evidence="2">Uncharacterized protein</fullName>
    </submittedName>
</protein>
<comment type="caution">
    <text evidence="2">The sequence shown here is derived from an EMBL/GenBank/DDBJ whole genome shotgun (WGS) entry which is preliminary data.</text>
</comment>
<keyword evidence="1" id="KW-0472">Membrane</keyword>
<reference evidence="2 3" key="1">
    <citation type="journal article" date="2014" name="Agronomy (Basel)">
        <title>A Draft Genome Sequence for Ensete ventricosum, the Drought-Tolerant Tree Against Hunger.</title>
        <authorList>
            <person name="Harrison J."/>
            <person name="Moore K.A."/>
            <person name="Paszkiewicz K."/>
            <person name="Jones T."/>
            <person name="Grant M."/>
            <person name="Ambacheew D."/>
            <person name="Muzemil S."/>
            <person name="Studholme D.J."/>
        </authorList>
    </citation>
    <scope>NUCLEOTIDE SEQUENCE [LARGE SCALE GENOMIC DNA]</scope>
</reference>